<gene>
    <name evidence="10" type="ORF">K491DRAFT_712810</name>
</gene>
<keyword evidence="4" id="KW-0812">Transmembrane</keyword>
<evidence type="ECO:0000256" key="4">
    <source>
        <dbReference type="ARBA" id="ARBA00022692"/>
    </source>
</evidence>
<dbReference type="PANTHER" id="PTHR43840:SF15">
    <property type="entry name" value="MITOCHONDRIAL METAL TRANSPORTER 1-RELATED"/>
    <property type="match status" value="1"/>
</dbReference>
<dbReference type="InterPro" id="IPR027469">
    <property type="entry name" value="Cation_efflux_TMD_sf"/>
</dbReference>
<accession>A0A6A6THA6</accession>
<evidence type="ECO:0000256" key="3">
    <source>
        <dbReference type="ARBA" id="ARBA00022448"/>
    </source>
</evidence>
<keyword evidence="6" id="KW-0406">Ion transport</keyword>
<organism evidence="10 11">
    <name type="scientific">Lophiostoma macrostomum CBS 122681</name>
    <dbReference type="NCBI Taxonomy" id="1314788"/>
    <lineage>
        <taxon>Eukaryota</taxon>
        <taxon>Fungi</taxon>
        <taxon>Dikarya</taxon>
        <taxon>Ascomycota</taxon>
        <taxon>Pezizomycotina</taxon>
        <taxon>Dothideomycetes</taxon>
        <taxon>Pleosporomycetidae</taxon>
        <taxon>Pleosporales</taxon>
        <taxon>Lophiostomataceae</taxon>
        <taxon>Lophiostoma</taxon>
    </lineage>
</organism>
<evidence type="ECO:0000313" key="10">
    <source>
        <dbReference type="EMBL" id="KAF2659290.1"/>
    </source>
</evidence>
<keyword evidence="3" id="KW-0813">Transport</keyword>
<dbReference type="OrthoDB" id="435980at2759"/>
<evidence type="ECO:0000313" key="11">
    <source>
        <dbReference type="Proteomes" id="UP000799324"/>
    </source>
</evidence>
<evidence type="ECO:0000256" key="7">
    <source>
        <dbReference type="ARBA" id="ARBA00023136"/>
    </source>
</evidence>
<keyword evidence="7" id="KW-0472">Membrane</keyword>
<evidence type="ECO:0000259" key="9">
    <source>
        <dbReference type="Pfam" id="PF01545"/>
    </source>
</evidence>
<comment type="subcellular location">
    <subcellularLocation>
        <location evidence="1">Membrane</location>
        <topology evidence="1">Multi-pass membrane protein</topology>
    </subcellularLocation>
</comment>
<feature type="compositionally biased region" description="Basic and acidic residues" evidence="8">
    <location>
        <begin position="377"/>
        <end position="391"/>
    </location>
</feature>
<dbReference type="GO" id="GO:0005739">
    <property type="term" value="C:mitochondrion"/>
    <property type="evidence" value="ECO:0007669"/>
    <property type="project" value="UniProtKB-ARBA"/>
</dbReference>
<keyword evidence="11" id="KW-1185">Reference proteome</keyword>
<dbReference type="GO" id="GO:0016020">
    <property type="term" value="C:membrane"/>
    <property type="evidence" value="ECO:0007669"/>
    <property type="project" value="UniProtKB-SubCell"/>
</dbReference>
<feature type="region of interest" description="Disordered" evidence="8">
    <location>
        <begin position="357"/>
        <end position="400"/>
    </location>
</feature>
<dbReference type="Proteomes" id="UP000799324">
    <property type="component" value="Unassembled WGS sequence"/>
</dbReference>
<sequence length="400" mass="43176">MSTTQTQTRGHAGHGHHHAHDNSYLLSSNKKDAGVRITRIGLYVNLGMAVGKGLGGYVFHSQALVADAIHSLTDLVSDVMTLATVSWSLKPPSERFPGGYGKIESLGSLGVSGILLGGGFMMGWAAVIALCQQFFPDFAEMAASWGLLPHSHGHHHGADDLGPNINAAWLAAGSIAIKEWLYRATLKVAKERKSSVLASNAYHHRVDSLTAFVALLMIAGSNMLNNASWLDPVGGLVISLMVVQAGWGNTRAALFELADVGVEEEMKNNVRRAATKALESVNTSSSVDNVEVRSIQGVKAGQNYLMDLELAAPGSWSIDQTRGVEDLVRERVGAKVRGVKRVRVRFVSKDSEQNDYMDEFIGGDVSAKSSPEPEADEHDHDHHDHTHDHKAANGNARRRN</sequence>
<dbReference type="GO" id="GO:0098771">
    <property type="term" value="P:inorganic ion homeostasis"/>
    <property type="evidence" value="ECO:0007669"/>
    <property type="project" value="UniProtKB-ARBA"/>
</dbReference>
<dbReference type="Gene3D" id="1.20.1510.10">
    <property type="entry name" value="Cation efflux protein transmembrane domain"/>
    <property type="match status" value="1"/>
</dbReference>
<proteinExistence type="inferred from homology"/>
<keyword evidence="5" id="KW-1133">Transmembrane helix</keyword>
<feature type="domain" description="Cation efflux protein transmembrane" evidence="9">
    <location>
        <begin position="40"/>
        <end position="257"/>
    </location>
</feature>
<dbReference type="AlphaFoldDB" id="A0A6A6THA6"/>
<dbReference type="PANTHER" id="PTHR43840">
    <property type="entry name" value="MITOCHONDRIAL METAL TRANSPORTER 1-RELATED"/>
    <property type="match status" value="1"/>
</dbReference>
<dbReference type="NCBIfam" id="TIGR01297">
    <property type="entry name" value="CDF"/>
    <property type="match status" value="1"/>
</dbReference>
<reference evidence="10" key="1">
    <citation type="journal article" date="2020" name="Stud. Mycol.">
        <title>101 Dothideomycetes genomes: a test case for predicting lifestyles and emergence of pathogens.</title>
        <authorList>
            <person name="Haridas S."/>
            <person name="Albert R."/>
            <person name="Binder M."/>
            <person name="Bloem J."/>
            <person name="Labutti K."/>
            <person name="Salamov A."/>
            <person name="Andreopoulos B."/>
            <person name="Baker S."/>
            <person name="Barry K."/>
            <person name="Bills G."/>
            <person name="Bluhm B."/>
            <person name="Cannon C."/>
            <person name="Castanera R."/>
            <person name="Culley D."/>
            <person name="Daum C."/>
            <person name="Ezra D."/>
            <person name="Gonzalez J."/>
            <person name="Henrissat B."/>
            <person name="Kuo A."/>
            <person name="Liang C."/>
            <person name="Lipzen A."/>
            <person name="Lutzoni F."/>
            <person name="Magnuson J."/>
            <person name="Mondo S."/>
            <person name="Nolan M."/>
            <person name="Ohm R."/>
            <person name="Pangilinan J."/>
            <person name="Park H.-J."/>
            <person name="Ramirez L."/>
            <person name="Alfaro M."/>
            <person name="Sun H."/>
            <person name="Tritt A."/>
            <person name="Yoshinaga Y."/>
            <person name="Zwiers L.-H."/>
            <person name="Turgeon B."/>
            <person name="Goodwin S."/>
            <person name="Spatafora J."/>
            <person name="Crous P."/>
            <person name="Grigoriev I."/>
        </authorList>
    </citation>
    <scope>NUCLEOTIDE SEQUENCE</scope>
    <source>
        <strain evidence="10">CBS 122681</strain>
    </source>
</reference>
<dbReference type="Pfam" id="PF01545">
    <property type="entry name" value="Cation_efflux"/>
    <property type="match status" value="1"/>
</dbReference>
<evidence type="ECO:0000256" key="5">
    <source>
        <dbReference type="ARBA" id="ARBA00022989"/>
    </source>
</evidence>
<dbReference type="GO" id="GO:0030003">
    <property type="term" value="P:intracellular monoatomic cation homeostasis"/>
    <property type="evidence" value="ECO:0007669"/>
    <property type="project" value="UniProtKB-ARBA"/>
</dbReference>
<dbReference type="EMBL" id="MU004308">
    <property type="protein sequence ID" value="KAF2659290.1"/>
    <property type="molecule type" value="Genomic_DNA"/>
</dbReference>
<evidence type="ECO:0000256" key="6">
    <source>
        <dbReference type="ARBA" id="ARBA00023065"/>
    </source>
</evidence>
<evidence type="ECO:0000256" key="2">
    <source>
        <dbReference type="ARBA" id="ARBA00008873"/>
    </source>
</evidence>
<dbReference type="InterPro" id="IPR058533">
    <property type="entry name" value="Cation_efflux_TM"/>
</dbReference>
<comment type="similarity">
    <text evidence="2">Belongs to the cation diffusion facilitator (CDF) transporter (TC 2.A.4) family. SLC30A subfamily.</text>
</comment>
<dbReference type="GO" id="GO:0008324">
    <property type="term" value="F:monoatomic cation transmembrane transporter activity"/>
    <property type="evidence" value="ECO:0007669"/>
    <property type="project" value="InterPro"/>
</dbReference>
<dbReference type="SUPFAM" id="SSF161111">
    <property type="entry name" value="Cation efflux protein transmembrane domain-like"/>
    <property type="match status" value="1"/>
</dbReference>
<evidence type="ECO:0000256" key="8">
    <source>
        <dbReference type="SAM" id="MobiDB-lite"/>
    </source>
</evidence>
<protein>
    <submittedName>
        <fullName evidence="10">Mitochondrial metal transporter 2</fullName>
    </submittedName>
</protein>
<evidence type="ECO:0000256" key="1">
    <source>
        <dbReference type="ARBA" id="ARBA00004141"/>
    </source>
</evidence>
<name>A0A6A6THA6_9PLEO</name>
<dbReference type="FunFam" id="1.20.1510.10:FF:000013">
    <property type="entry name" value="Cation efflux family protein"/>
    <property type="match status" value="1"/>
</dbReference>
<feature type="region of interest" description="Disordered" evidence="8">
    <location>
        <begin position="1"/>
        <end position="23"/>
    </location>
</feature>
<dbReference type="InterPro" id="IPR050291">
    <property type="entry name" value="CDF_Transporter"/>
</dbReference>
<dbReference type="InterPro" id="IPR002524">
    <property type="entry name" value="Cation_efflux"/>
</dbReference>